<dbReference type="CDD" id="cd00090">
    <property type="entry name" value="HTH_ARSR"/>
    <property type="match status" value="1"/>
</dbReference>
<evidence type="ECO:0000313" key="2">
    <source>
        <dbReference type="EMBL" id="ESR27353.1"/>
    </source>
</evidence>
<reference evidence="2 3" key="1">
    <citation type="journal article" date="2014" name="Genome Announc.">
        <title>Draft Genome Sequence of Lutibaculum baratangense Strain AMV1T, Isolated from a Mud Volcano in Andamans, India.</title>
        <authorList>
            <person name="Singh A."/>
            <person name="Sreenivas A."/>
            <person name="Sathyanarayana Reddy G."/>
            <person name="Pinnaka A.K."/>
            <person name="Shivaji S."/>
        </authorList>
    </citation>
    <scope>NUCLEOTIDE SEQUENCE [LARGE SCALE GENOMIC DNA]</scope>
    <source>
        <strain evidence="2 3">AMV1</strain>
    </source>
</reference>
<dbReference type="InterPro" id="IPR036388">
    <property type="entry name" value="WH-like_DNA-bd_sf"/>
</dbReference>
<dbReference type="InterPro" id="IPR029063">
    <property type="entry name" value="SAM-dependent_MTases_sf"/>
</dbReference>
<dbReference type="Gene3D" id="1.10.10.10">
    <property type="entry name" value="Winged helix-like DNA-binding domain superfamily/Winged helix DNA-binding domain"/>
    <property type="match status" value="1"/>
</dbReference>
<proteinExistence type="predicted"/>
<dbReference type="PROSITE" id="PS50987">
    <property type="entry name" value="HTH_ARSR_2"/>
    <property type="match status" value="1"/>
</dbReference>
<dbReference type="AlphaFoldDB" id="V4TNT5"/>
<dbReference type="PATRIC" id="fig|631454.5.peg.330"/>
<keyword evidence="3" id="KW-1185">Reference proteome</keyword>
<dbReference type="OrthoDB" id="9789575at2"/>
<comment type="caution">
    <text evidence="2">The sequence shown here is derived from an EMBL/GenBank/DDBJ whole genome shotgun (WGS) entry which is preliminary data.</text>
</comment>
<dbReference type="PANTHER" id="PTHR43861:SF1">
    <property type="entry name" value="TRANS-ACONITATE 2-METHYLTRANSFERASE"/>
    <property type="match status" value="1"/>
</dbReference>
<sequence length="332" mass="36780">MAGVSSDQLLAALRASGEPTRLRILALLAEGERSVKDLTDILGQSQPRISRHLKLLVDSGLVKRHPEGAWAFFRLAEDGGSVAFVRQLLAALSPEDALVARDRERLDAVRQGHSEAAQAYFARHAGVWDQIRSLHVDENEVEAAILDLLGDERYDTVVDLGTGTGRMLQLLADRAERGIGLDVSHDMLSFARSRLDDGRLRHCQVRQGDIYATPLDSDVADLVIVHQVLHFLDDPERAIAEARRLLKPAGRLLVVDFAPHDLEFLRDQHAHRRLGFDHDHMSAWLTGVGLEPDRHIELAGTGDRNSLTVVAWSARDTRSAVRTPDRLSEEAA</sequence>
<organism evidence="2 3">
    <name type="scientific">Lutibaculum baratangense AMV1</name>
    <dbReference type="NCBI Taxonomy" id="631454"/>
    <lineage>
        <taxon>Bacteria</taxon>
        <taxon>Pseudomonadati</taxon>
        <taxon>Pseudomonadota</taxon>
        <taxon>Alphaproteobacteria</taxon>
        <taxon>Hyphomicrobiales</taxon>
        <taxon>Tepidamorphaceae</taxon>
        <taxon>Lutibaculum</taxon>
    </lineage>
</organism>
<dbReference type="SUPFAM" id="SSF46785">
    <property type="entry name" value="Winged helix' DNA-binding domain"/>
    <property type="match status" value="1"/>
</dbReference>
<dbReference type="InterPro" id="IPR001845">
    <property type="entry name" value="HTH_ArsR_DNA-bd_dom"/>
</dbReference>
<dbReference type="Pfam" id="PF01022">
    <property type="entry name" value="HTH_5"/>
    <property type="match status" value="1"/>
</dbReference>
<dbReference type="SMART" id="SM00418">
    <property type="entry name" value="HTH_ARSR"/>
    <property type="match status" value="1"/>
</dbReference>
<dbReference type="GO" id="GO:0003700">
    <property type="term" value="F:DNA-binding transcription factor activity"/>
    <property type="evidence" value="ECO:0007669"/>
    <property type="project" value="InterPro"/>
</dbReference>
<dbReference type="STRING" id="631454.N177_0332"/>
<accession>V4TNT5</accession>
<dbReference type="eggNOG" id="COG0640">
    <property type="taxonomic scope" value="Bacteria"/>
</dbReference>
<dbReference type="CDD" id="cd02440">
    <property type="entry name" value="AdoMet_MTases"/>
    <property type="match status" value="1"/>
</dbReference>
<dbReference type="Pfam" id="PF08241">
    <property type="entry name" value="Methyltransf_11"/>
    <property type="match status" value="1"/>
</dbReference>
<dbReference type="GO" id="GO:0008757">
    <property type="term" value="F:S-adenosylmethionine-dependent methyltransferase activity"/>
    <property type="evidence" value="ECO:0007669"/>
    <property type="project" value="InterPro"/>
</dbReference>
<dbReference type="PANTHER" id="PTHR43861">
    <property type="entry name" value="TRANS-ACONITATE 2-METHYLTRANSFERASE-RELATED"/>
    <property type="match status" value="1"/>
</dbReference>
<dbReference type="PRINTS" id="PR00778">
    <property type="entry name" value="HTHARSR"/>
</dbReference>
<dbReference type="RefSeq" id="WP_023430489.1">
    <property type="nucleotide sequence ID" value="NZ_AWXZ01000007.1"/>
</dbReference>
<dbReference type="Proteomes" id="UP000017819">
    <property type="component" value="Unassembled WGS sequence"/>
</dbReference>
<gene>
    <name evidence="2" type="ORF">N177_0332</name>
</gene>
<dbReference type="InterPro" id="IPR036390">
    <property type="entry name" value="WH_DNA-bd_sf"/>
</dbReference>
<protein>
    <submittedName>
        <fullName evidence="2">Transcriptional regulator, ArsR family</fullName>
    </submittedName>
</protein>
<evidence type="ECO:0000259" key="1">
    <source>
        <dbReference type="PROSITE" id="PS50987"/>
    </source>
</evidence>
<dbReference type="InterPro" id="IPR013216">
    <property type="entry name" value="Methyltransf_11"/>
</dbReference>
<dbReference type="Gene3D" id="3.40.50.150">
    <property type="entry name" value="Vaccinia Virus protein VP39"/>
    <property type="match status" value="1"/>
</dbReference>
<dbReference type="eggNOG" id="COG2226">
    <property type="taxonomic scope" value="Bacteria"/>
</dbReference>
<dbReference type="SUPFAM" id="SSF53335">
    <property type="entry name" value="S-adenosyl-L-methionine-dependent methyltransferases"/>
    <property type="match status" value="1"/>
</dbReference>
<dbReference type="NCBIfam" id="NF033788">
    <property type="entry name" value="HTH_metalloreg"/>
    <property type="match status" value="1"/>
</dbReference>
<name>V4TNT5_9HYPH</name>
<dbReference type="InterPro" id="IPR011991">
    <property type="entry name" value="ArsR-like_HTH"/>
</dbReference>
<feature type="domain" description="HTH arsR-type" evidence="1">
    <location>
        <begin position="1"/>
        <end position="100"/>
    </location>
</feature>
<evidence type="ECO:0000313" key="3">
    <source>
        <dbReference type="Proteomes" id="UP000017819"/>
    </source>
</evidence>
<dbReference type="EMBL" id="AWXZ01000007">
    <property type="protein sequence ID" value="ESR27353.1"/>
    <property type="molecule type" value="Genomic_DNA"/>
</dbReference>